<evidence type="ECO:0000313" key="1">
    <source>
        <dbReference type="EMBL" id="VGO22468.1"/>
    </source>
</evidence>
<name>A0A6C2UQH8_9BACT</name>
<dbReference type="Pfam" id="PF05973">
    <property type="entry name" value="Gp49"/>
    <property type="match status" value="1"/>
</dbReference>
<evidence type="ECO:0008006" key="3">
    <source>
        <dbReference type="Google" id="ProtNLM"/>
    </source>
</evidence>
<evidence type="ECO:0000313" key="2">
    <source>
        <dbReference type="Proteomes" id="UP000346198"/>
    </source>
</evidence>
<dbReference type="Proteomes" id="UP000346198">
    <property type="component" value="Unassembled WGS sequence"/>
</dbReference>
<keyword evidence="2" id="KW-1185">Reference proteome</keyword>
<accession>A0A6C2UQH8</accession>
<organism evidence="1 2">
    <name type="scientific">Pontiella sulfatireligans</name>
    <dbReference type="NCBI Taxonomy" id="2750658"/>
    <lineage>
        <taxon>Bacteria</taxon>
        <taxon>Pseudomonadati</taxon>
        <taxon>Kiritimatiellota</taxon>
        <taxon>Kiritimatiellia</taxon>
        <taxon>Kiritimatiellales</taxon>
        <taxon>Pontiellaceae</taxon>
        <taxon>Pontiella</taxon>
    </lineage>
</organism>
<protein>
    <recommendedName>
        <fullName evidence="3">Type II toxin-antitoxin system RelE/ParE family toxin</fullName>
    </recommendedName>
</protein>
<reference evidence="1 2" key="1">
    <citation type="submission" date="2019-04" db="EMBL/GenBank/DDBJ databases">
        <authorList>
            <person name="Van Vliet M D."/>
        </authorList>
    </citation>
    <scope>NUCLEOTIDE SEQUENCE [LARGE SCALE GENOMIC DNA]</scope>
    <source>
        <strain evidence="1 2">F21</strain>
    </source>
</reference>
<dbReference type="InterPro" id="IPR009241">
    <property type="entry name" value="HigB-like"/>
</dbReference>
<sequence>MKIVMAKKSYMAVKKVRQFIEAQPDGVQAEYIKIVEQLEQDGRLVEPYGKKLDKGLFEMRLRRGRQVRVLYFYQEKDCVIGVHAFVKKTQKTPLKEMKQALKVMTMLKRGEYDE</sequence>
<dbReference type="EMBL" id="CAAHFH010000002">
    <property type="protein sequence ID" value="VGO22468.1"/>
    <property type="molecule type" value="Genomic_DNA"/>
</dbReference>
<proteinExistence type="predicted"/>
<dbReference type="AlphaFoldDB" id="A0A6C2UQH8"/>
<gene>
    <name evidence="1" type="ORF">SCARR_04551</name>
</gene>